<feature type="domain" description="AB hydrolase-1" evidence="2">
    <location>
        <begin position="14"/>
        <end position="243"/>
    </location>
</feature>
<dbReference type="PRINTS" id="PR00412">
    <property type="entry name" value="EPOXHYDRLASE"/>
</dbReference>
<sequence>MKLYSEERGSGPYLVLLHGLFGSQDNLAGIARAAQDHFKVLSLDLPNHGRSPHSDAMNYPQMAQAVLASLPEDADSFYLLGHSMGGKVAMQLALSAPERVKALLVADIAPVEYNDRHSSIIEAMQQLNLSNLSSRQQADQHLAKTIAEPGVRQFLLKNLVKNAEGFHWRCDLATIARCYPQVLAAPAGRAYPGPVLFIKGANSDYILPEHQAATQALFPKAQAKIIHGAGHWLHAEKPAAFNKIVLDFLQAQTDC</sequence>
<keyword evidence="1 3" id="KW-0378">Hydrolase</keyword>
<dbReference type="SUPFAM" id="SSF53474">
    <property type="entry name" value="alpha/beta-Hydrolases"/>
    <property type="match status" value="1"/>
</dbReference>
<accession>A0ABT9GPB2</accession>
<evidence type="ECO:0000256" key="1">
    <source>
        <dbReference type="ARBA" id="ARBA00022801"/>
    </source>
</evidence>
<dbReference type="Pfam" id="PF12697">
    <property type="entry name" value="Abhydrolase_6"/>
    <property type="match status" value="1"/>
</dbReference>
<dbReference type="InterPro" id="IPR029058">
    <property type="entry name" value="AB_hydrolase_fold"/>
</dbReference>
<dbReference type="PANTHER" id="PTHR46118:SF4">
    <property type="entry name" value="PROTEIN ABHD11"/>
    <property type="match status" value="1"/>
</dbReference>
<dbReference type="InterPro" id="IPR000073">
    <property type="entry name" value="AB_hydrolase_1"/>
</dbReference>
<dbReference type="GO" id="GO:0016787">
    <property type="term" value="F:hydrolase activity"/>
    <property type="evidence" value="ECO:0007669"/>
    <property type="project" value="UniProtKB-KW"/>
</dbReference>
<organism evidence="3 4">
    <name type="scientific">Alkalimonas delamerensis</name>
    <dbReference type="NCBI Taxonomy" id="265981"/>
    <lineage>
        <taxon>Bacteria</taxon>
        <taxon>Pseudomonadati</taxon>
        <taxon>Pseudomonadota</taxon>
        <taxon>Gammaproteobacteria</taxon>
        <taxon>Alkalimonas</taxon>
    </lineage>
</organism>
<reference evidence="3 4" key="1">
    <citation type="submission" date="2023-08" db="EMBL/GenBank/DDBJ databases">
        <authorList>
            <person name="Joshi A."/>
            <person name="Thite S."/>
        </authorList>
    </citation>
    <scope>NUCLEOTIDE SEQUENCE [LARGE SCALE GENOMIC DNA]</scope>
    <source>
        <strain evidence="3 4">1E1</strain>
    </source>
</reference>
<evidence type="ECO:0000313" key="3">
    <source>
        <dbReference type="EMBL" id="MDP4528817.1"/>
    </source>
</evidence>
<keyword evidence="4" id="KW-1185">Reference proteome</keyword>
<proteinExistence type="predicted"/>
<evidence type="ECO:0000259" key="2">
    <source>
        <dbReference type="Pfam" id="PF12697"/>
    </source>
</evidence>
<comment type="caution">
    <text evidence="3">The sequence shown here is derived from an EMBL/GenBank/DDBJ whole genome shotgun (WGS) entry which is preliminary data.</text>
</comment>
<dbReference type="Proteomes" id="UP001236258">
    <property type="component" value="Unassembled WGS sequence"/>
</dbReference>
<protein>
    <submittedName>
        <fullName evidence="3">Alpha/beta fold hydrolase</fullName>
    </submittedName>
</protein>
<gene>
    <name evidence="3" type="ORF">Q3O59_07190</name>
</gene>
<dbReference type="InterPro" id="IPR000639">
    <property type="entry name" value="Epox_hydrolase-like"/>
</dbReference>
<dbReference type="PRINTS" id="PR00111">
    <property type="entry name" value="ABHYDROLASE"/>
</dbReference>
<dbReference type="Gene3D" id="3.40.50.1820">
    <property type="entry name" value="alpha/beta hydrolase"/>
    <property type="match status" value="1"/>
</dbReference>
<dbReference type="PANTHER" id="PTHR46118">
    <property type="entry name" value="PROTEIN ABHD11"/>
    <property type="match status" value="1"/>
</dbReference>
<name>A0ABT9GPB2_9GAMM</name>
<evidence type="ECO:0000313" key="4">
    <source>
        <dbReference type="Proteomes" id="UP001236258"/>
    </source>
</evidence>
<dbReference type="RefSeq" id="WP_305944923.1">
    <property type="nucleotide sequence ID" value="NZ_JAUZVY010000002.1"/>
</dbReference>
<dbReference type="EMBL" id="JAUZVY010000002">
    <property type="protein sequence ID" value="MDP4528817.1"/>
    <property type="molecule type" value="Genomic_DNA"/>
</dbReference>